<dbReference type="EnsemblPlants" id="TuG1812G0300001828.01.T02">
    <property type="protein sequence ID" value="TuG1812G0300001828.01.T02"/>
    <property type="gene ID" value="TuG1812G0300001828.01"/>
</dbReference>
<dbReference type="Gramene" id="TuG1812G0300001828.01.T02">
    <property type="protein sequence ID" value="TuG1812G0300001828.01.T02"/>
    <property type="gene ID" value="TuG1812G0300001828.01"/>
</dbReference>
<name>A0A8R7PRE5_TRIUA</name>
<evidence type="ECO:0000313" key="1">
    <source>
        <dbReference type="EnsemblPlants" id="TuG1812G0300001828.01.T02"/>
    </source>
</evidence>
<sequence length="68" mass="7309">MSCCGGSCECGSSCRGAQCGEQSIDSLYGHDDIHGLDYWAKKRADYLSSEPPDGWRAQGRLLAGEPLI</sequence>
<evidence type="ECO:0000313" key="2">
    <source>
        <dbReference type="Proteomes" id="UP000015106"/>
    </source>
</evidence>
<organism evidence="1 2">
    <name type="scientific">Triticum urartu</name>
    <name type="common">Red wild einkorn</name>
    <name type="synonym">Crithodium urartu</name>
    <dbReference type="NCBI Taxonomy" id="4572"/>
    <lineage>
        <taxon>Eukaryota</taxon>
        <taxon>Viridiplantae</taxon>
        <taxon>Streptophyta</taxon>
        <taxon>Embryophyta</taxon>
        <taxon>Tracheophyta</taxon>
        <taxon>Spermatophyta</taxon>
        <taxon>Magnoliopsida</taxon>
        <taxon>Liliopsida</taxon>
        <taxon>Poales</taxon>
        <taxon>Poaceae</taxon>
        <taxon>BOP clade</taxon>
        <taxon>Pooideae</taxon>
        <taxon>Triticodae</taxon>
        <taxon>Triticeae</taxon>
        <taxon>Triticinae</taxon>
        <taxon>Triticum</taxon>
    </lineage>
</organism>
<keyword evidence="2" id="KW-1185">Reference proteome</keyword>
<proteinExistence type="predicted"/>
<dbReference type="AlphaFoldDB" id="A0A8R7PRE5"/>
<dbReference type="Proteomes" id="UP000015106">
    <property type="component" value="Chromosome 3"/>
</dbReference>
<protein>
    <submittedName>
        <fullName evidence="1">Uncharacterized protein</fullName>
    </submittedName>
</protein>
<reference evidence="2" key="1">
    <citation type="journal article" date="2013" name="Nature">
        <title>Draft genome of the wheat A-genome progenitor Triticum urartu.</title>
        <authorList>
            <person name="Ling H.Q."/>
            <person name="Zhao S."/>
            <person name="Liu D."/>
            <person name="Wang J."/>
            <person name="Sun H."/>
            <person name="Zhang C."/>
            <person name="Fan H."/>
            <person name="Li D."/>
            <person name="Dong L."/>
            <person name="Tao Y."/>
            <person name="Gao C."/>
            <person name="Wu H."/>
            <person name="Li Y."/>
            <person name="Cui Y."/>
            <person name="Guo X."/>
            <person name="Zheng S."/>
            <person name="Wang B."/>
            <person name="Yu K."/>
            <person name="Liang Q."/>
            <person name="Yang W."/>
            <person name="Lou X."/>
            <person name="Chen J."/>
            <person name="Feng M."/>
            <person name="Jian J."/>
            <person name="Zhang X."/>
            <person name="Luo G."/>
            <person name="Jiang Y."/>
            <person name="Liu J."/>
            <person name="Wang Z."/>
            <person name="Sha Y."/>
            <person name="Zhang B."/>
            <person name="Wu H."/>
            <person name="Tang D."/>
            <person name="Shen Q."/>
            <person name="Xue P."/>
            <person name="Zou S."/>
            <person name="Wang X."/>
            <person name="Liu X."/>
            <person name="Wang F."/>
            <person name="Yang Y."/>
            <person name="An X."/>
            <person name="Dong Z."/>
            <person name="Zhang K."/>
            <person name="Zhang X."/>
            <person name="Luo M.C."/>
            <person name="Dvorak J."/>
            <person name="Tong Y."/>
            <person name="Wang J."/>
            <person name="Yang H."/>
            <person name="Li Z."/>
            <person name="Wang D."/>
            <person name="Zhang A."/>
            <person name="Wang J."/>
        </authorList>
    </citation>
    <scope>NUCLEOTIDE SEQUENCE</scope>
    <source>
        <strain evidence="2">cv. G1812</strain>
    </source>
</reference>
<gene>
    <name evidence="1" type="primary">LOC125543407</name>
</gene>
<reference evidence="1" key="2">
    <citation type="submission" date="2018-03" db="EMBL/GenBank/DDBJ databases">
        <title>The Triticum urartu genome reveals the dynamic nature of wheat genome evolution.</title>
        <authorList>
            <person name="Ling H."/>
            <person name="Ma B."/>
            <person name="Shi X."/>
            <person name="Liu H."/>
            <person name="Dong L."/>
            <person name="Sun H."/>
            <person name="Cao Y."/>
            <person name="Gao Q."/>
            <person name="Zheng S."/>
            <person name="Li Y."/>
            <person name="Yu Y."/>
            <person name="Du H."/>
            <person name="Qi M."/>
            <person name="Li Y."/>
            <person name="Yu H."/>
            <person name="Cui Y."/>
            <person name="Wang N."/>
            <person name="Chen C."/>
            <person name="Wu H."/>
            <person name="Zhao Y."/>
            <person name="Zhang J."/>
            <person name="Li Y."/>
            <person name="Zhou W."/>
            <person name="Zhang B."/>
            <person name="Hu W."/>
            <person name="Eijk M."/>
            <person name="Tang J."/>
            <person name="Witsenboer H."/>
            <person name="Zhao S."/>
            <person name="Li Z."/>
            <person name="Zhang A."/>
            <person name="Wang D."/>
            <person name="Liang C."/>
        </authorList>
    </citation>
    <scope>NUCLEOTIDE SEQUENCE [LARGE SCALE GENOMIC DNA]</scope>
    <source>
        <strain evidence="1">cv. G1812</strain>
    </source>
</reference>
<accession>A0A8R7PRE5</accession>
<reference evidence="1" key="3">
    <citation type="submission" date="2022-06" db="UniProtKB">
        <authorList>
            <consortium name="EnsemblPlants"/>
        </authorList>
    </citation>
    <scope>IDENTIFICATION</scope>
</reference>